<dbReference type="InterPro" id="IPR030963">
    <property type="entry name" value="DHQ_synth_fam"/>
</dbReference>
<keyword evidence="15 18" id="KW-0057">Aromatic amino acid biosynthesis</keyword>
<comment type="cofactor">
    <cofactor evidence="2 18">
        <name>NAD(+)</name>
        <dbReference type="ChEBI" id="CHEBI:57540"/>
    </cofactor>
</comment>
<dbReference type="GO" id="GO:0046872">
    <property type="term" value="F:metal ion binding"/>
    <property type="evidence" value="ECO:0007669"/>
    <property type="project" value="UniProtKB-KW"/>
</dbReference>
<evidence type="ECO:0000256" key="10">
    <source>
        <dbReference type="ARBA" id="ARBA00022605"/>
    </source>
</evidence>
<comment type="caution">
    <text evidence="21">The sequence shown here is derived from an EMBL/GenBank/DDBJ whole genome shotgun (WGS) entry which is preliminary data.</text>
</comment>
<evidence type="ECO:0000256" key="15">
    <source>
        <dbReference type="ARBA" id="ARBA00023141"/>
    </source>
</evidence>
<feature type="binding site" evidence="18">
    <location>
        <begin position="106"/>
        <end position="110"/>
    </location>
    <ligand>
        <name>NAD(+)</name>
        <dbReference type="ChEBI" id="CHEBI:57540"/>
    </ligand>
</feature>
<keyword evidence="17 18" id="KW-0170">Cobalt</keyword>
<comment type="function">
    <text evidence="18">Catalyzes the conversion of 3-deoxy-D-arabino-heptulosonate 7-phosphate (DAHP) to dehydroquinate (DHQ).</text>
</comment>
<evidence type="ECO:0000256" key="3">
    <source>
        <dbReference type="ARBA" id="ARBA00001947"/>
    </source>
</evidence>
<comment type="pathway">
    <text evidence="5 18">Metabolic intermediate biosynthesis; chorismate biosynthesis; chorismate from D-erythrose 4-phosphate and phosphoenolpyruvate: step 2/7.</text>
</comment>
<dbReference type="PIRSF" id="PIRSF001455">
    <property type="entry name" value="DHQ_synth"/>
    <property type="match status" value="1"/>
</dbReference>
<dbReference type="GO" id="GO:0009073">
    <property type="term" value="P:aromatic amino acid family biosynthetic process"/>
    <property type="evidence" value="ECO:0007669"/>
    <property type="project" value="UniProtKB-KW"/>
</dbReference>
<evidence type="ECO:0000256" key="1">
    <source>
        <dbReference type="ARBA" id="ARBA00001393"/>
    </source>
</evidence>
<dbReference type="UniPathway" id="UPA00053">
    <property type="reaction ID" value="UER00085"/>
</dbReference>
<reference evidence="21 22" key="1">
    <citation type="submission" date="2018-02" db="EMBL/GenBank/DDBJ databases">
        <title>Jeotgalibacillus proteolyticum sp. nov. a protease producing bacterium isolated from ocean sediments of Laizhou Bay.</title>
        <authorList>
            <person name="Li Y."/>
        </authorList>
    </citation>
    <scope>NUCLEOTIDE SEQUENCE [LARGE SCALE GENOMIC DNA]</scope>
    <source>
        <strain evidence="21 22">22-7</strain>
    </source>
</reference>
<evidence type="ECO:0000256" key="12">
    <source>
        <dbReference type="ARBA" id="ARBA00022741"/>
    </source>
</evidence>
<dbReference type="Gene3D" id="1.20.1090.10">
    <property type="entry name" value="Dehydroquinate synthase-like - alpha domain"/>
    <property type="match status" value="1"/>
</dbReference>
<dbReference type="GO" id="GO:0000166">
    <property type="term" value="F:nucleotide binding"/>
    <property type="evidence" value="ECO:0007669"/>
    <property type="project" value="UniProtKB-KW"/>
</dbReference>
<dbReference type="Pfam" id="PF01761">
    <property type="entry name" value="DHQ_synthase"/>
    <property type="match status" value="1"/>
</dbReference>
<evidence type="ECO:0000259" key="20">
    <source>
        <dbReference type="Pfam" id="PF24621"/>
    </source>
</evidence>
<dbReference type="AlphaFoldDB" id="A0A2S5GEG5"/>
<dbReference type="Gene3D" id="3.40.50.1970">
    <property type="match status" value="1"/>
</dbReference>
<dbReference type="CDD" id="cd08195">
    <property type="entry name" value="DHQS"/>
    <property type="match status" value="1"/>
</dbReference>
<name>A0A2S5GEG5_9BACL</name>
<dbReference type="Pfam" id="PF24621">
    <property type="entry name" value="DHQS_C"/>
    <property type="match status" value="1"/>
</dbReference>
<feature type="binding site" evidence="18">
    <location>
        <position position="247"/>
    </location>
    <ligand>
        <name>Zn(2+)</name>
        <dbReference type="ChEBI" id="CHEBI:29105"/>
    </ligand>
</feature>
<keyword evidence="9 18" id="KW-0963">Cytoplasm</keyword>
<proteinExistence type="inferred from homology"/>
<dbReference type="RefSeq" id="WP_104056754.1">
    <property type="nucleotide sequence ID" value="NZ_PREZ01000002.1"/>
</dbReference>
<comment type="caution">
    <text evidence="18">Lacks conserved residue(s) required for the propagation of feature annotation.</text>
</comment>
<dbReference type="PANTHER" id="PTHR43622:SF7">
    <property type="entry name" value="3-DEHYDROQUINATE SYNTHASE, CHLOROPLASTIC"/>
    <property type="match status" value="1"/>
</dbReference>
<evidence type="ECO:0000256" key="17">
    <source>
        <dbReference type="ARBA" id="ARBA00023285"/>
    </source>
</evidence>
<dbReference type="SUPFAM" id="SSF56796">
    <property type="entry name" value="Dehydroquinate synthase-like"/>
    <property type="match status" value="1"/>
</dbReference>
<evidence type="ECO:0000256" key="8">
    <source>
        <dbReference type="ARBA" id="ARBA00017684"/>
    </source>
</evidence>
<dbReference type="EMBL" id="PREZ01000002">
    <property type="protein sequence ID" value="PPA71263.1"/>
    <property type="molecule type" value="Genomic_DNA"/>
</dbReference>
<dbReference type="FunFam" id="3.40.50.1970:FF:000007">
    <property type="entry name" value="Pentafunctional AROM polypeptide"/>
    <property type="match status" value="1"/>
</dbReference>
<dbReference type="GO" id="GO:0009423">
    <property type="term" value="P:chorismate biosynthetic process"/>
    <property type="evidence" value="ECO:0007669"/>
    <property type="project" value="UniProtKB-UniRule"/>
</dbReference>
<keyword evidence="13 18" id="KW-0862">Zinc</keyword>
<evidence type="ECO:0000256" key="6">
    <source>
        <dbReference type="ARBA" id="ARBA00005412"/>
    </source>
</evidence>
<comment type="similarity">
    <text evidence="6 18">Belongs to the sugar phosphate cyclases superfamily. Dehydroquinate synthase family.</text>
</comment>
<organism evidence="21 22">
    <name type="scientific">Jeotgalibacillus proteolyticus</name>
    <dbReference type="NCBI Taxonomy" id="2082395"/>
    <lineage>
        <taxon>Bacteria</taxon>
        <taxon>Bacillati</taxon>
        <taxon>Bacillota</taxon>
        <taxon>Bacilli</taxon>
        <taxon>Bacillales</taxon>
        <taxon>Caryophanaceae</taxon>
        <taxon>Jeotgalibacillus</taxon>
    </lineage>
</organism>
<evidence type="ECO:0000256" key="9">
    <source>
        <dbReference type="ARBA" id="ARBA00022490"/>
    </source>
</evidence>
<evidence type="ECO:0000313" key="22">
    <source>
        <dbReference type="Proteomes" id="UP000239047"/>
    </source>
</evidence>
<keyword evidence="11 18" id="KW-0479">Metal-binding</keyword>
<feature type="binding site" evidence="18">
    <location>
        <position position="151"/>
    </location>
    <ligand>
        <name>NAD(+)</name>
        <dbReference type="ChEBI" id="CHEBI:57540"/>
    </ligand>
</feature>
<evidence type="ECO:0000256" key="16">
    <source>
        <dbReference type="ARBA" id="ARBA00023239"/>
    </source>
</evidence>
<evidence type="ECO:0000256" key="14">
    <source>
        <dbReference type="ARBA" id="ARBA00023027"/>
    </source>
</evidence>
<evidence type="ECO:0000256" key="7">
    <source>
        <dbReference type="ARBA" id="ARBA00013031"/>
    </source>
</evidence>
<dbReference type="Proteomes" id="UP000239047">
    <property type="component" value="Unassembled WGS sequence"/>
</dbReference>
<evidence type="ECO:0000256" key="18">
    <source>
        <dbReference type="HAMAP-Rule" id="MF_00110"/>
    </source>
</evidence>
<feature type="binding site" evidence="18">
    <location>
        <position position="264"/>
    </location>
    <ligand>
        <name>Zn(2+)</name>
        <dbReference type="ChEBI" id="CHEBI:29105"/>
    </ligand>
</feature>
<gene>
    <name evidence="18" type="primary">aroB</name>
    <name evidence="21" type="ORF">C4B60_04140</name>
</gene>
<comment type="cofactor">
    <cofactor evidence="3">
        <name>Zn(2+)</name>
        <dbReference type="ChEBI" id="CHEBI:29105"/>
    </cofactor>
</comment>
<dbReference type="HAMAP" id="MF_00110">
    <property type="entry name" value="DHQ_synthase"/>
    <property type="match status" value="1"/>
</dbReference>
<keyword evidence="16 18" id="KW-0456">Lyase</keyword>
<dbReference type="GO" id="GO:0005737">
    <property type="term" value="C:cytoplasm"/>
    <property type="evidence" value="ECO:0007669"/>
    <property type="project" value="UniProtKB-SubCell"/>
</dbReference>
<comment type="subcellular location">
    <subcellularLocation>
        <location evidence="4 18">Cytoplasm</location>
    </subcellularLocation>
</comment>
<feature type="domain" description="3-dehydroquinate synthase C-terminal" evidence="20">
    <location>
        <begin position="181"/>
        <end position="324"/>
    </location>
</feature>
<feature type="domain" description="3-dehydroquinate synthase N-terminal" evidence="19">
    <location>
        <begin position="68"/>
        <end position="179"/>
    </location>
</feature>
<evidence type="ECO:0000256" key="4">
    <source>
        <dbReference type="ARBA" id="ARBA00004496"/>
    </source>
</evidence>
<feature type="binding site" evidence="18">
    <location>
        <begin position="72"/>
        <end position="77"/>
    </location>
    <ligand>
        <name>NAD(+)</name>
        <dbReference type="ChEBI" id="CHEBI:57540"/>
    </ligand>
</feature>
<dbReference type="EC" id="4.2.3.4" evidence="7 18"/>
<dbReference type="InterPro" id="IPR056179">
    <property type="entry name" value="DHQS_C"/>
</dbReference>
<keyword evidence="10 18" id="KW-0028">Amino-acid biosynthesis</keyword>
<dbReference type="PANTHER" id="PTHR43622">
    <property type="entry name" value="3-DEHYDROQUINATE SYNTHASE"/>
    <property type="match status" value="1"/>
</dbReference>
<dbReference type="InterPro" id="IPR016037">
    <property type="entry name" value="DHQ_synth_AroB"/>
</dbReference>
<evidence type="ECO:0000259" key="19">
    <source>
        <dbReference type="Pfam" id="PF01761"/>
    </source>
</evidence>
<keyword evidence="14 18" id="KW-0520">NAD</keyword>
<dbReference type="NCBIfam" id="TIGR01357">
    <property type="entry name" value="aroB"/>
    <property type="match status" value="1"/>
</dbReference>
<evidence type="ECO:0000256" key="11">
    <source>
        <dbReference type="ARBA" id="ARBA00022723"/>
    </source>
</evidence>
<evidence type="ECO:0000256" key="5">
    <source>
        <dbReference type="ARBA" id="ARBA00004661"/>
    </source>
</evidence>
<evidence type="ECO:0000313" key="21">
    <source>
        <dbReference type="EMBL" id="PPA71263.1"/>
    </source>
</evidence>
<comment type="cofactor">
    <cofactor evidence="18">
        <name>Co(2+)</name>
        <dbReference type="ChEBI" id="CHEBI:48828"/>
    </cofactor>
    <cofactor evidence="18">
        <name>Zn(2+)</name>
        <dbReference type="ChEBI" id="CHEBI:29105"/>
    </cofactor>
    <text evidence="18">Binds 1 divalent metal cation per subunit. Can use either Co(2+) or Zn(2+).</text>
</comment>
<sequence length="365" mass="40792">MGTIQIKTERSSYPVILEEGAIKKLPARIRELQPEVTSILYIIDKTVHTLHHDYIKEFYPEHKNIHVYIIPSGESAKSFKVYEDVLGFALKAGLDRHSLIVACGGGATGDLAGFVAASYMRGIRFIQVPTTILAHDSAVGGKVAINHSLGKNMVGSFHQPSAVIYDIHFLTSLPDEEIKSGFAEVIKHAIIADHDWLQELMETMPSFTSLTSQKLEIFLKKGIEVKAGIVEQDEKELGIRAFLNFGHTYGHAIEAWAGYSKWSHGASVMVGMIYALLLSSRLKNLSFETTSFINWIKELGYEIVPPEDAAFEDLLTLMRKDKKTIANEIRFVLLEEIGQPVVEKVSINDLVLTDKQIRRLKGEIE</sequence>
<accession>A0A2S5GEG5</accession>
<dbReference type="OrthoDB" id="9806583at2"/>
<protein>
    <recommendedName>
        <fullName evidence="8 18">3-dehydroquinate synthase</fullName>
        <shortName evidence="18">DHQS</shortName>
        <ecNumber evidence="7 18">4.2.3.4</ecNumber>
    </recommendedName>
</protein>
<keyword evidence="12 18" id="KW-0547">Nucleotide-binding</keyword>
<keyword evidence="22" id="KW-1185">Reference proteome</keyword>
<dbReference type="GO" id="GO:0008652">
    <property type="term" value="P:amino acid biosynthetic process"/>
    <property type="evidence" value="ECO:0007669"/>
    <property type="project" value="UniProtKB-KW"/>
</dbReference>
<feature type="binding site" evidence="18">
    <location>
        <begin position="130"/>
        <end position="131"/>
    </location>
    <ligand>
        <name>NAD(+)</name>
        <dbReference type="ChEBI" id="CHEBI:57540"/>
    </ligand>
</feature>
<evidence type="ECO:0000256" key="13">
    <source>
        <dbReference type="ARBA" id="ARBA00022833"/>
    </source>
</evidence>
<dbReference type="InterPro" id="IPR050071">
    <property type="entry name" value="Dehydroquinate_synthase"/>
</dbReference>
<dbReference type="InterPro" id="IPR030960">
    <property type="entry name" value="DHQS/DOIS_N"/>
</dbReference>
<comment type="catalytic activity">
    <reaction evidence="1 18">
        <text>7-phospho-2-dehydro-3-deoxy-D-arabino-heptonate = 3-dehydroquinate + phosphate</text>
        <dbReference type="Rhea" id="RHEA:21968"/>
        <dbReference type="ChEBI" id="CHEBI:32364"/>
        <dbReference type="ChEBI" id="CHEBI:43474"/>
        <dbReference type="ChEBI" id="CHEBI:58394"/>
        <dbReference type="EC" id="4.2.3.4"/>
    </reaction>
</comment>
<feature type="binding site" evidence="18">
    <location>
        <position position="184"/>
    </location>
    <ligand>
        <name>Zn(2+)</name>
        <dbReference type="ChEBI" id="CHEBI:29105"/>
    </ligand>
</feature>
<dbReference type="GO" id="GO:0003856">
    <property type="term" value="F:3-dehydroquinate synthase activity"/>
    <property type="evidence" value="ECO:0007669"/>
    <property type="project" value="UniProtKB-UniRule"/>
</dbReference>
<evidence type="ECO:0000256" key="2">
    <source>
        <dbReference type="ARBA" id="ARBA00001911"/>
    </source>
</evidence>
<feature type="binding site" evidence="18">
    <location>
        <position position="142"/>
    </location>
    <ligand>
        <name>NAD(+)</name>
        <dbReference type="ChEBI" id="CHEBI:57540"/>
    </ligand>
</feature>